<reference evidence="1" key="1">
    <citation type="submission" date="2020-04" db="EMBL/GenBank/DDBJ databases">
        <authorList>
            <person name="Chiriac C."/>
            <person name="Salcher M."/>
            <person name="Ghai R."/>
            <person name="Kavagutti S V."/>
        </authorList>
    </citation>
    <scope>NUCLEOTIDE SEQUENCE</scope>
</reference>
<sequence length="40" mass="4200">MSPQEIVYVCEDCNTEGKIHATTDGQIAVTPCECVGATNA</sequence>
<accession>A0A6J5L1U2</accession>
<evidence type="ECO:0000313" key="1">
    <source>
        <dbReference type="EMBL" id="CAB4128768.1"/>
    </source>
</evidence>
<dbReference type="EMBL" id="LR796231">
    <property type="protein sequence ID" value="CAB4128768.1"/>
    <property type="molecule type" value="Genomic_DNA"/>
</dbReference>
<name>A0A6J5L1U2_9CAUD</name>
<gene>
    <name evidence="1" type="ORF">UFOVP113_87</name>
    <name evidence="2" type="ORF">UFOVP225_74</name>
</gene>
<proteinExistence type="predicted"/>
<evidence type="ECO:0000313" key="2">
    <source>
        <dbReference type="EMBL" id="CAB5219466.1"/>
    </source>
</evidence>
<dbReference type="EMBL" id="LR798275">
    <property type="protein sequence ID" value="CAB5219466.1"/>
    <property type="molecule type" value="Genomic_DNA"/>
</dbReference>
<protein>
    <submittedName>
        <fullName evidence="1">Uncharacterized protein</fullName>
    </submittedName>
</protein>
<organism evidence="1">
    <name type="scientific">uncultured Caudovirales phage</name>
    <dbReference type="NCBI Taxonomy" id="2100421"/>
    <lineage>
        <taxon>Viruses</taxon>
        <taxon>Duplodnaviria</taxon>
        <taxon>Heunggongvirae</taxon>
        <taxon>Uroviricota</taxon>
        <taxon>Caudoviricetes</taxon>
        <taxon>Peduoviridae</taxon>
        <taxon>Maltschvirus</taxon>
        <taxon>Maltschvirus maltsch</taxon>
    </lineage>
</organism>